<evidence type="ECO:0000256" key="1">
    <source>
        <dbReference type="ARBA" id="ARBA00022722"/>
    </source>
</evidence>
<dbReference type="InterPro" id="IPR012337">
    <property type="entry name" value="RNaseH-like_sf"/>
</dbReference>
<dbReference type="Proteomes" id="UP000450000">
    <property type="component" value="Unassembled WGS sequence"/>
</dbReference>
<keyword evidence="6" id="KW-1185">Reference proteome</keyword>
<organism evidence="5 6">
    <name type="scientific">Streptomyces kaniharaensis</name>
    <dbReference type="NCBI Taxonomy" id="212423"/>
    <lineage>
        <taxon>Bacteria</taxon>
        <taxon>Bacillati</taxon>
        <taxon>Actinomycetota</taxon>
        <taxon>Actinomycetes</taxon>
        <taxon>Kitasatosporales</taxon>
        <taxon>Streptomycetaceae</taxon>
        <taxon>Streptomyces</taxon>
    </lineage>
</organism>
<dbReference type="PANTHER" id="PTHR30231:SF4">
    <property type="entry name" value="PROTEIN NEN2"/>
    <property type="match status" value="1"/>
</dbReference>
<sequence>MLPGPTPGTPPAPEGSRGFAVVDVEATGRSPWRHRVVEIAVVQLDEELRPEAEFATLLDPLGPVGPTHVHRISQADVEGAPRFREIAPRLLELLTGRVLVGHHVSCDHAFLEREFARIGVPLPPVPVLCTMRLAREHLPQARSHGLAACVEAAGLGWYPAHTALGDARVTAELLRHCLSAPSCPPDDWAVLLRDAARVPWPRLGRARSRPSGAPVPLLRRETPHGPWLPGVPAPAFVLTERGAMGSTA</sequence>
<gene>
    <name evidence="5" type="ORF">F7Q99_15140</name>
</gene>
<comment type="caution">
    <text evidence="5">The sequence shown here is derived from an EMBL/GenBank/DDBJ whole genome shotgun (WGS) entry which is preliminary data.</text>
</comment>
<dbReference type="InterPro" id="IPR013520">
    <property type="entry name" value="Ribonucl_H"/>
</dbReference>
<protein>
    <submittedName>
        <fullName evidence="5">3'-5' exonuclease</fullName>
    </submittedName>
</protein>
<evidence type="ECO:0000313" key="5">
    <source>
        <dbReference type="EMBL" id="MQS13567.1"/>
    </source>
</evidence>
<evidence type="ECO:0000256" key="3">
    <source>
        <dbReference type="ARBA" id="ARBA00022839"/>
    </source>
</evidence>
<reference evidence="5 6" key="1">
    <citation type="submission" date="2019-09" db="EMBL/GenBank/DDBJ databases">
        <title>Genome Sequences of Streptomyces kaniharaensis ATCC 21070.</title>
        <authorList>
            <person name="Zhu W."/>
            <person name="De Crecy-Lagard V."/>
            <person name="Richards N.G."/>
        </authorList>
    </citation>
    <scope>NUCLEOTIDE SEQUENCE [LARGE SCALE GENOMIC DNA]</scope>
    <source>
        <strain evidence="5 6">SF-557</strain>
    </source>
</reference>
<proteinExistence type="predicted"/>
<dbReference type="GO" id="GO:0003676">
    <property type="term" value="F:nucleic acid binding"/>
    <property type="evidence" value="ECO:0007669"/>
    <property type="project" value="InterPro"/>
</dbReference>
<evidence type="ECO:0000256" key="2">
    <source>
        <dbReference type="ARBA" id="ARBA00022801"/>
    </source>
</evidence>
<dbReference type="AlphaFoldDB" id="A0A6N7KTA5"/>
<dbReference type="CDD" id="cd06127">
    <property type="entry name" value="DEDDh"/>
    <property type="match status" value="1"/>
</dbReference>
<keyword evidence="1" id="KW-0540">Nuclease</keyword>
<dbReference type="PANTHER" id="PTHR30231">
    <property type="entry name" value="DNA POLYMERASE III SUBUNIT EPSILON"/>
    <property type="match status" value="1"/>
</dbReference>
<dbReference type="InterPro" id="IPR036397">
    <property type="entry name" value="RNaseH_sf"/>
</dbReference>
<keyword evidence="2" id="KW-0378">Hydrolase</keyword>
<dbReference type="Gene3D" id="3.30.420.10">
    <property type="entry name" value="Ribonuclease H-like superfamily/Ribonuclease H"/>
    <property type="match status" value="1"/>
</dbReference>
<dbReference type="FunFam" id="3.30.420.10:FF:000045">
    <property type="entry name" value="3'-5' exonuclease DinG"/>
    <property type="match status" value="1"/>
</dbReference>
<feature type="domain" description="Exonuclease" evidence="4">
    <location>
        <begin position="18"/>
        <end position="183"/>
    </location>
</feature>
<name>A0A6N7KTA5_9ACTN</name>
<evidence type="ECO:0000313" key="6">
    <source>
        <dbReference type="Proteomes" id="UP000450000"/>
    </source>
</evidence>
<dbReference type="Pfam" id="PF00929">
    <property type="entry name" value="RNase_T"/>
    <property type="match status" value="1"/>
</dbReference>
<dbReference type="OrthoDB" id="190275at2"/>
<dbReference type="RefSeq" id="WP_153461916.1">
    <property type="nucleotide sequence ID" value="NZ_WBOF01000001.1"/>
</dbReference>
<dbReference type="EMBL" id="WBOF01000001">
    <property type="protein sequence ID" value="MQS13567.1"/>
    <property type="molecule type" value="Genomic_DNA"/>
</dbReference>
<accession>A0A6N7KTA5</accession>
<keyword evidence="3 5" id="KW-0269">Exonuclease</keyword>
<dbReference type="GO" id="GO:0008408">
    <property type="term" value="F:3'-5' exonuclease activity"/>
    <property type="evidence" value="ECO:0007669"/>
    <property type="project" value="TreeGrafter"/>
</dbReference>
<evidence type="ECO:0000259" key="4">
    <source>
        <dbReference type="SMART" id="SM00479"/>
    </source>
</evidence>
<dbReference type="SMART" id="SM00479">
    <property type="entry name" value="EXOIII"/>
    <property type="match status" value="1"/>
</dbReference>
<dbReference type="SUPFAM" id="SSF53098">
    <property type="entry name" value="Ribonuclease H-like"/>
    <property type="match status" value="1"/>
</dbReference>